<reference evidence="3" key="1">
    <citation type="submission" date="2025-08" db="UniProtKB">
        <authorList>
            <consortium name="RefSeq"/>
        </authorList>
    </citation>
    <scope>IDENTIFICATION</scope>
</reference>
<accession>A0ABM5DLU7</accession>
<protein>
    <submittedName>
        <fullName evidence="3">Uncharacterized protein isoform X2</fullName>
    </submittedName>
</protein>
<evidence type="ECO:0000313" key="2">
    <source>
        <dbReference type="Proteomes" id="UP001652581"/>
    </source>
</evidence>
<dbReference type="Proteomes" id="UP001652581">
    <property type="component" value="Chromosome 8"/>
</dbReference>
<organism evidence="2 3">
    <name type="scientific">Vicugna pacos</name>
    <name type="common">Alpaca</name>
    <name type="synonym">Lama pacos</name>
    <dbReference type="NCBI Taxonomy" id="30538"/>
    <lineage>
        <taxon>Eukaryota</taxon>
        <taxon>Metazoa</taxon>
        <taxon>Chordata</taxon>
        <taxon>Craniata</taxon>
        <taxon>Vertebrata</taxon>
        <taxon>Euteleostomi</taxon>
        <taxon>Mammalia</taxon>
        <taxon>Eutheria</taxon>
        <taxon>Laurasiatheria</taxon>
        <taxon>Artiodactyla</taxon>
        <taxon>Tylopoda</taxon>
        <taxon>Camelidae</taxon>
        <taxon>Vicugna</taxon>
    </lineage>
</organism>
<dbReference type="GeneID" id="116281540"/>
<feature type="region of interest" description="Disordered" evidence="1">
    <location>
        <begin position="22"/>
        <end position="41"/>
    </location>
</feature>
<sequence length="153" mass="16954">MDTRASHLGGIIFTQRISVSHTPEDRVQGDQGPRDSSVSLLAAPGSTMSHTQKVGFSIPSCNSPGRPGYSKTLALQALKQPLARSSKTKLDLKLGIKKRKEPYLMLFCTAAWSKFPGLRKHSFERRISRWGNTEPSLYYCSKQKKVAIKSTDS</sequence>
<keyword evidence="2" id="KW-1185">Reference proteome</keyword>
<proteinExistence type="predicted"/>
<dbReference type="RefSeq" id="XP_072821877.1">
    <property type="nucleotide sequence ID" value="XM_072965776.1"/>
</dbReference>
<evidence type="ECO:0000313" key="3">
    <source>
        <dbReference type="RefSeq" id="XP_072821877.1"/>
    </source>
</evidence>
<name>A0ABM5DLU7_VICPA</name>
<gene>
    <name evidence="3" type="primary">LOC116281540</name>
</gene>
<evidence type="ECO:0000256" key="1">
    <source>
        <dbReference type="SAM" id="MobiDB-lite"/>
    </source>
</evidence>